<keyword evidence="8" id="KW-0675">Receptor</keyword>
<reference evidence="12 13" key="1">
    <citation type="journal article" date="2023" name="Int. J. Mol. Sci.">
        <title>De Novo Assembly and Annotation of 11 Diverse Shrub Willow (Salix) Genomes Reveals Novel Gene Organization in Sex-Linked Regions.</title>
        <authorList>
            <person name="Hyden B."/>
            <person name="Feng K."/>
            <person name="Yates T.B."/>
            <person name="Jawdy S."/>
            <person name="Cereghino C."/>
            <person name="Smart L.B."/>
            <person name="Muchero W."/>
        </authorList>
    </citation>
    <scope>NUCLEOTIDE SEQUENCE [LARGE SCALE GENOMIC DNA]</scope>
    <source>
        <tissue evidence="12">Shoot tip</tissue>
    </source>
</reference>
<accession>A0AAD6KI99</accession>
<evidence type="ECO:0000256" key="4">
    <source>
        <dbReference type="ARBA" id="ARBA00022737"/>
    </source>
</evidence>
<feature type="compositionally biased region" description="Low complexity" evidence="9">
    <location>
        <begin position="298"/>
        <end position="310"/>
    </location>
</feature>
<proteinExistence type="predicted"/>
<dbReference type="InterPro" id="IPR038408">
    <property type="entry name" value="GNK2_sf"/>
</dbReference>
<evidence type="ECO:0000256" key="3">
    <source>
        <dbReference type="ARBA" id="ARBA00022729"/>
    </source>
</evidence>
<evidence type="ECO:0000313" key="12">
    <source>
        <dbReference type="EMBL" id="KAJ6423908.1"/>
    </source>
</evidence>
<dbReference type="GO" id="GO:0005524">
    <property type="term" value="F:ATP binding"/>
    <property type="evidence" value="ECO:0007669"/>
    <property type="project" value="UniProtKB-KW"/>
</dbReference>
<evidence type="ECO:0000313" key="13">
    <source>
        <dbReference type="Proteomes" id="UP001162972"/>
    </source>
</evidence>
<keyword evidence="6" id="KW-0418">Kinase</keyword>
<dbReference type="Proteomes" id="UP001162972">
    <property type="component" value="Chromosome 16"/>
</dbReference>
<evidence type="ECO:0000256" key="5">
    <source>
        <dbReference type="ARBA" id="ARBA00022741"/>
    </source>
</evidence>
<dbReference type="CDD" id="cd23509">
    <property type="entry name" value="Gnk2-like"/>
    <property type="match status" value="1"/>
</dbReference>
<dbReference type="SUPFAM" id="SSF56112">
    <property type="entry name" value="Protein kinase-like (PK-like)"/>
    <property type="match status" value="1"/>
</dbReference>
<keyword evidence="10" id="KW-1133">Transmembrane helix</keyword>
<dbReference type="Pfam" id="PF01657">
    <property type="entry name" value="Stress-antifung"/>
    <property type="match status" value="1"/>
</dbReference>
<evidence type="ECO:0000256" key="2">
    <source>
        <dbReference type="ARBA" id="ARBA00022679"/>
    </source>
</evidence>
<dbReference type="Gene3D" id="3.30.430.20">
    <property type="entry name" value="Gnk2 domain, C-X8-C-X2-C motif"/>
    <property type="match status" value="1"/>
</dbReference>
<evidence type="ECO:0000256" key="10">
    <source>
        <dbReference type="SAM" id="Phobius"/>
    </source>
</evidence>
<evidence type="ECO:0000259" key="11">
    <source>
        <dbReference type="PROSITE" id="PS51473"/>
    </source>
</evidence>
<keyword evidence="13" id="KW-1185">Reference proteome</keyword>
<evidence type="ECO:0000256" key="8">
    <source>
        <dbReference type="ARBA" id="ARBA00023170"/>
    </source>
</evidence>
<gene>
    <name evidence="12" type="ORF">OIU84_024810</name>
</gene>
<evidence type="ECO:0000256" key="6">
    <source>
        <dbReference type="ARBA" id="ARBA00022777"/>
    </source>
</evidence>
<keyword evidence="10" id="KW-0812">Transmembrane</keyword>
<comment type="caution">
    <text evidence="12">The sequence shown here is derived from an EMBL/GenBank/DDBJ whole genome shotgun (WGS) entry which is preliminary data.</text>
</comment>
<evidence type="ECO:0000256" key="7">
    <source>
        <dbReference type="ARBA" id="ARBA00022840"/>
    </source>
</evidence>
<evidence type="ECO:0000256" key="9">
    <source>
        <dbReference type="SAM" id="MobiDB-lite"/>
    </source>
</evidence>
<keyword evidence="2" id="KW-0808">Transferase</keyword>
<keyword evidence="10" id="KW-0472">Membrane</keyword>
<dbReference type="EMBL" id="JAPFFJ010000006">
    <property type="protein sequence ID" value="KAJ6423908.1"/>
    <property type="molecule type" value="Genomic_DNA"/>
</dbReference>
<dbReference type="AlphaFoldDB" id="A0AAD6KI99"/>
<dbReference type="InterPro" id="IPR011009">
    <property type="entry name" value="Kinase-like_dom_sf"/>
</dbReference>
<feature type="domain" description="Gnk2-homologous" evidence="11">
    <location>
        <begin position="1"/>
        <end position="95"/>
    </location>
</feature>
<sequence>MNILMLAAAANYLEFSTGVGDAVGKVTVQAVENGGFAVVKVSGIYALAQCWDSVGREGCRGCLEMAGKAARGCVPKKEGRGMNAGCYLRYSTDKFYNKGGGEKGNAHGFSGLEITIAVVLAAAACLMLSFFAAYASCVWLLKAKRERNNLGKVPLSFNKSSLSFKYEILEKATDFFSPSRKLGQGGAGSKSGSLLQTVWQLYRSNRLVDAVDPCLRDEFPAQEASCVLQIGLLCTQASATLRPSMAQVVHFLTNNDCEIPTPNQPPYMNTSLLETENSRRSYSINSLVSNGPTEVEASSTSMESSSMHSSDGQPRSEESNARAATFPSKIPTISHSLV</sequence>
<dbReference type="FunFam" id="3.30.430.20:FF:000015">
    <property type="entry name" value="Cysteine-rich receptor-like protein kinase 3"/>
    <property type="match status" value="1"/>
</dbReference>
<dbReference type="GO" id="GO:0004674">
    <property type="term" value="F:protein serine/threonine kinase activity"/>
    <property type="evidence" value="ECO:0007669"/>
    <property type="project" value="UniProtKB-KW"/>
</dbReference>
<dbReference type="Gene3D" id="1.10.510.10">
    <property type="entry name" value="Transferase(Phosphotransferase) domain 1"/>
    <property type="match status" value="1"/>
</dbReference>
<evidence type="ECO:0000256" key="1">
    <source>
        <dbReference type="ARBA" id="ARBA00022527"/>
    </source>
</evidence>
<name>A0AAD6KI99_9ROSI</name>
<dbReference type="PROSITE" id="PS51473">
    <property type="entry name" value="GNK2"/>
    <property type="match status" value="1"/>
</dbReference>
<keyword evidence="4" id="KW-0677">Repeat</keyword>
<feature type="transmembrane region" description="Helical" evidence="10">
    <location>
        <begin position="114"/>
        <end position="141"/>
    </location>
</feature>
<dbReference type="InterPro" id="IPR002902">
    <property type="entry name" value="GNK2"/>
</dbReference>
<dbReference type="PANTHER" id="PTHR47973">
    <property type="entry name" value="CYSTEINE-RICH RECEPTOR-LIKE PROTEIN KINASE 3"/>
    <property type="match status" value="1"/>
</dbReference>
<organism evidence="12 13">
    <name type="scientific">Salix udensis</name>
    <dbReference type="NCBI Taxonomy" id="889485"/>
    <lineage>
        <taxon>Eukaryota</taxon>
        <taxon>Viridiplantae</taxon>
        <taxon>Streptophyta</taxon>
        <taxon>Embryophyta</taxon>
        <taxon>Tracheophyta</taxon>
        <taxon>Spermatophyta</taxon>
        <taxon>Magnoliopsida</taxon>
        <taxon>eudicotyledons</taxon>
        <taxon>Gunneridae</taxon>
        <taxon>Pentapetalae</taxon>
        <taxon>rosids</taxon>
        <taxon>fabids</taxon>
        <taxon>Malpighiales</taxon>
        <taxon>Salicaceae</taxon>
        <taxon>Saliceae</taxon>
        <taxon>Salix</taxon>
    </lineage>
</organism>
<keyword evidence="3" id="KW-0732">Signal</keyword>
<protein>
    <recommendedName>
        <fullName evidence="11">Gnk2-homologous domain-containing protein</fullName>
    </recommendedName>
</protein>
<keyword evidence="5" id="KW-0547">Nucleotide-binding</keyword>
<dbReference type="InterPro" id="IPR052059">
    <property type="entry name" value="CR_Ser/Thr_kinase"/>
</dbReference>
<keyword evidence="7" id="KW-0067">ATP-binding</keyword>
<feature type="region of interest" description="Disordered" evidence="9">
    <location>
        <begin position="289"/>
        <end position="338"/>
    </location>
</feature>
<keyword evidence="1" id="KW-0723">Serine/threonine-protein kinase</keyword>